<accession>B9TN89</accession>
<name>B9TN89_RICCO</name>
<keyword evidence="3" id="KW-1185">Reference proteome</keyword>
<evidence type="ECO:0000256" key="1">
    <source>
        <dbReference type="SAM" id="MobiDB-lite"/>
    </source>
</evidence>
<feature type="compositionally biased region" description="Basic and acidic residues" evidence="1">
    <location>
        <begin position="14"/>
        <end position="32"/>
    </location>
</feature>
<reference evidence="3" key="1">
    <citation type="journal article" date="2010" name="Nat. Biotechnol.">
        <title>Draft genome sequence of the oilseed species Ricinus communis.</title>
        <authorList>
            <person name="Chan A.P."/>
            <person name="Crabtree J."/>
            <person name="Zhao Q."/>
            <person name="Lorenzi H."/>
            <person name="Orvis J."/>
            <person name="Puiu D."/>
            <person name="Melake-Berhan A."/>
            <person name="Jones K.M."/>
            <person name="Redman J."/>
            <person name="Chen G."/>
            <person name="Cahoon E.B."/>
            <person name="Gedil M."/>
            <person name="Stanke M."/>
            <person name="Haas B.J."/>
            <person name="Wortman J.R."/>
            <person name="Fraser-Liggett C.M."/>
            <person name="Ravel J."/>
            <person name="Rabinowicz P.D."/>
        </authorList>
    </citation>
    <scope>NUCLEOTIDE SEQUENCE [LARGE SCALE GENOMIC DNA]</scope>
    <source>
        <strain evidence="3">cv. Hale</strain>
    </source>
</reference>
<gene>
    <name evidence="2" type="ORF">RCOM_2072130</name>
</gene>
<dbReference type="Proteomes" id="UP000008311">
    <property type="component" value="Unassembled WGS sequence"/>
</dbReference>
<protein>
    <submittedName>
        <fullName evidence="2">Uncharacterized protein</fullName>
    </submittedName>
</protein>
<evidence type="ECO:0000313" key="3">
    <source>
        <dbReference type="Proteomes" id="UP000008311"/>
    </source>
</evidence>
<evidence type="ECO:0000313" key="2">
    <source>
        <dbReference type="EMBL" id="EEF22676.1"/>
    </source>
</evidence>
<dbReference type="AlphaFoldDB" id="B9TN89"/>
<feature type="region of interest" description="Disordered" evidence="1">
    <location>
        <begin position="1"/>
        <end position="76"/>
    </location>
</feature>
<dbReference type="EMBL" id="EQ991614">
    <property type="protein sequence ID" value="EEF22676.1"/>
    <property type="molecule type" value="Genomic_DNA"/>
</dbReference>
<organism evidence="2 3">
    <name type="scientific">Ricinus communis</name>
    <name type="common">Castor bean</name>
    <dbReference type="NCBI Taxonomy" id="3988"/>
    <lineage>
        <taxon>Eukaryota</taxon>
        <taxon>Viridiplantae</taxon>
        <taxon>Streptophyta</taxon>
        <taxon>Embryophyta</taxon>
        <taxon>Tracheophyta</taxon>
        <taxon>Spermatophyta</taxon>
        <taxon>Magnoliopsida</taxon>
        <taxon>eudicotyledons</taxon>
        <taxon>Gunneridae</taxon>
        <taxon>Pentapetalae</taxon>
        <taxon>rosids</taxon>
        <taxon>fabids</taxon>
        <taxon>Malpighiales</taxon>
        <taxon>Euphorbiaceae</taxon>
        <taxon>Acalyphoideae</taxon>
        <taxon>Acalypheae</taxon>
        <taxon>Ricinus</taxon>
    </lineage>
</organism>
<feature type="compositionally biased region" description="Basic residues" evidence="1">
    <location>
        <begin position="60"/>
        <end position="76"/>
    </location>
</feature>
<sequence length="76" mass="8721">MARQLKSEWLGYHQVEHGEKGEERRHAEDHPGAEAAPEFPGQRQAARGGRGGQVAQPHLQPHHRQPARQRKHIQRQ</sequence>
<proteinExistence type="predicted"/>
<dbReference type="InParanoid" id="B9TN89"/>